<sequence>MPAGHNSHWAQIFVNDACWAQFTLGTDIPGRSYNGLPDLAVQMTGRSHKPKSTRESCSSMRGANFHHVGELFTIEQKSNSRQT</sequence>
<evidence type="ECO:0000313" key="1">
    <source>
        <dbReference type="EMBL" id="KAK3784280.1"/>
    </source>
</evidence>
<name>A0AAE1AAF5_9GAST</name>
<organism evidence="1 2">
    <name type="scientific">Elysia crispata</name>
    <name type="common">lettuce slug</name>
    <dbReference type="NCBI Taxonomy" id="231223"/>
    <lineage>
        <taxon>Eukaryota</taxon>
        <taxon>Metazoa</taxon>
        <taxon>Spiralia</taxon>
        <taxon>Lophotrochozoa</taxon>
        <taxon>Mollusca</taxon>
        <taxon>Gastropoda</taxon>
        <taxon>Heterobranchia</taxon>
        <taxon>Euthyneura</taxon>
        <taxon>Panpulmonata</taxon>
        <taxon>Sacoglossa</taxon>
        <taxon>Placobranchoidea</taxon>
        <taxon>Plakobranchidae</taxon>
        <taxon>Elysia</taxon>
    </lineage>
</organism>
<comment type="caution">
    <text evidence="1">The sequence shown here is derived from an EMBL/GenBank/DDBJ whole genome shotgun (WGS) entry which is preliminary data.</text>
</comment>
<protein>
    <submittedName>
        <fullName evidence="1">Uncharacterized protein</fullName>
    </submittedName>
</protein>
<accession>A0AAE1AAF5</accession>
<gene>
    <name evidence="1" type="ORF">RRG08_037358</name>
</gene>
<dbReference type="EMBL" id="JAWDGP010002289">
    <property type="protein sequence ID" value="KAK3784280.1"/>
    <property type="molecule type" value="Genomic_DNA"/>
</dbReference>
<dbReference type="AlphaFoldDB" id="A0AAE1AAF5"/>
<evidence type="ECO:0000313" key="2">
    <source>
        <dbReference type="Proteomes" id="UP001283361"/>
    </source>
</evidence>
<keyword evidence="2" id="KW-1185">Reference proteome</keyword>
<reference evidence="1" key="1">
    <citation type="journal article" date="2023" name="G3 (Bethesda)">
        <title>A reference genome for the long-term kleptoplast-retaining sea slug Elysia crispata morphotype clarki.</title>
        <authorList>
            <person name="Eastman K.E."/>
            <person name="Pendleton A.L."/>
            <person name="Shaikh M.A."/>
            <person name="Suttiyut T."/>
            <person name="Ogas R."/>
            <person name="Tomko P."/>
            <person name="Gavelis G."/>
            <person name="Widhalm J.R."/>
            <person name="Wisecaver J.H."/>
        </authorList>
    </citation>
    <scope>NUCLEOTIDE SEQUENCE</scope>
    <source>
        <strain evidence="1">ECLA1</strain>
    </source>
</reference>
<dbReference type="Proteomes" id="UP001283361">
    <property type="component" value="Unassembled WGS sequence"/>
</dbReference>
<proteinExistence type="predicted"/>